<dbReference type="GO" id="GO:0005886">
    <property type="term" value="C:plasma membrane"/>
    <property type="evidence" value="ECO:0007669"/>
    <property type="project" value="UniProtKB-SubCell"/>
</dbReference>
<feature type="transmembrane region" description="Helical" evidence="7">
    <location>
        <begin position="252"/>
        <end position="271"/>
    </location>
</feature>
<dbReference type="Gene3D" id="1.20.1250.20">
    <property type="entry name" value="MFS general substrate transporter like domains"/>
    <property type="match status" value="1"/>
</dbReference>
<feature type="transmembrane region" description="Helical" evidence="7">
    <location>
        <begin position="306"/>
        <end position="326"/>
    </location>
</feature>
<dbReference type="PANTHER" id="PTHR23517">
    <property type="entry name" value="RESISTANCE PROTEIN MDTM, PUTATIVE-RELATED-RELATED"/>
    <property type="match status" value="1"/>
</dbReference>
<feature type="transmembrane region" description="Helical" evidence="7">
    <location>
        <begin position="146"/>
        <end position="164"/>
    </location>
</feature>
<feature type="transmembrane region" description="Helical" evidence="7">
    <location>
        <begin position="81"/>
        <end position="99"/>
    </location>
</feature>
<dbReference type="SUPFAM" id="SSF103473">
    <property type="entry name" value="MFS general substrate transporter"/>
    <property type="match status" value="1"/>
</dbReference>
<feature type="transmembrane region" description="Helical" evidence="7">
    <location>
        <begin position="20"/>
        <end position="42"/>
    </location>
</feature>
<proteinExistence type="predicted"/>
<dbReference type="Proteomes" id="UP000612899">
    <property type="component" value="Unassembled WGS sequence"/>
</dbReference>
<keyword evidence="9" id="KW-1185">Reference proteome</keyword>
<evidence type="ECO:0000256" key="6">
    <source>
        <dbReference type="ARBA" id="ARBA00023136"/>
    </source>
</evidence>
<feature type="transmembrane region" description="Helical" evidence="7">
    <location>
        <begin position="48"/>
        <end position="69"/>
    </location>
</feature>
<evidence type="ECO:0000256" key="7">
    <source>
        <dbReference type="SAM" id="Phobius"/>
    </source>
</evidence>
<reference evidence="8" key="1">
    <citation type="submission" date="2021-01" db="EMBL/GenBank/DDBJ databases">
        <title>Whole genome shotgun sequence of Rhizocola hellebori NBRC 109834.</title>
        <authorList>
            <person name="Komaki H."/>
            <person name="Tamura T."/>
        </authorList>
    </citation>
    <scope>NUCLEOTIDE SEQUENCE</scope>
    <source>
        <strain evidence="8">NBRC 109834</strain>
    </source>
</reference>
<name>A0A8J3VJ35_9ACTN</name>
<feature type="transmembrane region" description="Helical" evidence="7">
    <location>
        <begin position="215"/>
        <end position="232"/>
    </location>
</feature>
<dbReference type="Pfam" id="PF07690">
    <property type="entry name" value="MFS_1"/>
    <property type="match status" value="1"/>
</dbReference>
<dbReference type="GO" id="GO:0022857">
    <property type="term" value="F:transmembrane transporter activity"/>
    <property type="evidence" value="ECO:0007669"/>
    <property type="project" value="InterPro"/>
</dbReference>
<sequence>MRRLKENLIPPPGLPTRIAFLNLLFGIGRGAFLTGSAVYFTRMVQLEAWQIGVGITLAAAAAAATAVPVSALSDRYGSKPSWLFSVAAQALLFALFPVIKGFWAFALLMVTIELVGMLGNAGRIVYLIEALDPKTRVITQAFGRSWLNVGWGLGAAVAGAALAFDRPIGYHMMVFINVAVMLLNAVLIRRLPDAPHQPAPATEGRRKREVFRDRPFLAVAAVLALLTMHGTVSLEVAPLWLITHTDAPKWTLALLTGVNTVMATTLQVAMTRGSHTIAGGRRVTRWAGWLGAACCPVFYLSGLTSAWATVALLVLATILVTMSELWQSAAMWTLTAELAPADRKGEYQGAARMLSSVENMLAPAALIALAVTTGGWGWFVIAGLFGVAGLSAGPAVDWASRTRVPTLRSNPLATEGVAVG</sequence>
<accession>A0A8J3VJ35</accession>
<organism evidence="8 9">
    <name type="scientific">Rhizocola hellebori</name>
    <dbReference type="NCBI Taxonomy" id="1392758"/>
    <lineage>
        <taxon>Bacteria</taxon>
        <taxon>Bacillati</taxon>
        <taxon>Actinomycetota</taxon>
        <taxon>Actinomycetes</taxon>
        <taxon>Micromonosporales</taxon>
        <taxon>Micromonosporaceae</taxon>
        <taxon>Rhizocola</taxon>
    </lineage>
</organism>
<feature type="transmembrane region" description="Helical" evidence="7">
    <location>
        <begin position="170"/>
        <end position="188"/>
    </location>
</feature>
<gene>
    <name evidence="8" type="ORF">Rhe02_70760</name>
</gene>
<evidence type="ECO:0000256" key="2">
    <source>
        <dbReference type="ARBA" id="ARBA00022448"/>
    </source>
</evidence>
<dbReference type="AlphaFoldDB" id="A0A8J3VJ35"/>
<evidence type="ECO:0000256" key="5">
    <source>
        <dbReference type="ARBA" id="ARBA00022989"/>
    </source>
</evidence>
<dbReference type="PANTHER" id="PTHR23517:SF2">
    <property type="entry name" value="MULTIDRUG RESISTANCE PROTEIN MDTH"/>
    <property type="match status" value="1"/>
</dbReference>
<dbReference type="EMBL" id="BONY01000059">
    <property type="protein sequence ID" value="GIH09009.1"/>
    <property type="molecule type" value="Genomic_DNA"/>
</dbReference>
<comment type="subcellular location">
    <subcellularLocation>
        <location evidence="1">Cell membrane</location>
        <topology evidence="1">Multi-pass membrane protein</topology>
    </subcellularLocation>
</comment>
<evidence type="ECO:0000256" key="3">
    <source>
        <dbReference type="ARBA" id="ARBA00022475"/>
    </source>
</evidence>
<dbReference type="InterPro" id="IPR011701">
    <property type="entry name" value="MFS"/>
</dbReference>
<feature type="transmembrane region" description="Helical" evidence="7">
    <location>
        <begin position="361"/>
        <end position="388"/>
    </location>
</feature>
<feature type="transmembrane region" description="Helical" evidence="7">
    <location>
        <begin position="283"/>
        <end position="300"/>
    </location>
</feature>
<dbReference type="InterPro" id="IPR036259">
    <property type="entry name" value="MFS_trans_sf"/>
</dbReference>
<evidence type="ECO:0000256" key="1">
    <source>
        <dbReference type="ARBA" id="ARBA00004651"/>
    </source>
</evidence>
<feature type="transmembrane region" description="Helical" evidence="7">
    <location>
        <begin position="105"/>
        <end position="126"/>
    </location>
</feature>
<keyword evidence="6 7" id="KW-0472">Membrane</keyword>
<evidence type="ECO:0000313" key="9">
    <source>
        <dbReference type="Proteomes" id="UP000612899"/>
    </source>
</evidence>
<dbReference type="RefSeq" id="WP_203912743.1">
    <property type="nucleotide sequence ID" value="NZ_BONY01000059.1"/>
</dbReference>
<evidence type="ECO:0000256" key="4">
    <source>
        <dbReference type="ARBA" id="ARBA00022692"/>
    </source>
</evidence>
<keyword evidence="2" id="KW-0813">Transport</keyword>
<keyword evidence="4 7" id="KW-0812">Transmembrane</keyword>
<evidence type="ECO:0000313" key="8">
    <source>
        <dbReference type="EMBL" id="GIH09009.1"/>
    </source>
</evidence>
<comment type="caution">
    <text evidence="8">The sequence shown here is derived from an EMBL/GenBank/DDBJ whole genome shotgun (WGS) entry which is preliminary data.</text>
</comment>
<keyword evidence="5 7" id="KW-1133">Transmembrane helix</keyword>
<keyword evidence="3" id="KW-1003">Cell membrane</keyword>
<protein>
    <submittedName>
        <fullName evidence="8">Membrane protein</fullName>
    </submittedName>
</protein>
<dbReference type="InterPro" id="IPR050171">
    <property type="entry name" value="MFS_Transporters"/>
</dbReference>